<keyword evidence="5 12" id="KW-0552">Olfaction</keyword>
<dbReference type="PANTHER" id="PTHR26453">
    <property type="entry name" value="OLFACTORY RECEPTOR"/>
    <property type="match status" value="1"/>
</dbReference>
<organism evidence="14 15">
    <name type="scientific">Eleutherodactylus coqui</name>
    <name type="common">Puerto Rican coqui</name>
    <dbReference type="NCBI Taxonomy" id="57060"/>
    <lineage>
        <taxon>Eukaryota</taxon>
        <taxon>Metazoa</taxon>
        <taxon>Chordata</taxon>
        <taxon>Craniata</taxon>
        <taxon>Vertebrata</taxon>
        <taxon>Euteleostomi</taxon>
        <taxon>Amphibia</taxon>
        <taxon>Batrachia</taxon>
        <taxon>Anura</taxon>
        <taxon>Neobatrachia</taxon>
        <taxon>Hyloidea</taxon>
        <taxon>Eleutherodactylidae</taxon>
        <taxon>Eleutherodactylinae</taxon>
        <taxon>Eleutherodactylus</taxon>
        <taxon>Eleutherodactylus</taxon>
    </lineage>
</organism>
<evidence type="ECO:0000256" key="4">
    <source>
        <dbReference type="ARBA" id="ARBA00022692"/>
    </source>
</evidence>
<dbReference type="PRINTS" id="PR00245">
    <property type="entry name" value="OLFACTORYR"/>
</dbReference>
<dbReference type="Proteomes" id="UP000770717">
    <property type="component" value="Unassembled WGS sequence"/>
</dbReference>
<keyword evidence="2 12" id="KW-1003">Cell membrane</keyword>
<dbReference type="PRINTS" id="PR00237">
    <property type="entry name" value="GPCRRHODOPSN"/>
</dbReference>
<evidence type="ECO:0000256" key="11">
    <source>
        <dbReference type="RuleBase" id="RU000688"/>
    </source>
</evidence>
<evidence type="ECO:0000256" key="3">
    <source>
        <dbReference type="ARBA" id="ARBA00022606"/>
    </source>
</evidence>
<dbReference type="PROSITE" id="PS00237">
    <property type="entry name" value="G_PROTEIN_RECEP_F1_1"/>
    <property type="match status" value="1"/>
</dbReference>
<dbReference type="GO" id="GO:0004984">
    <property type="term" value="F:olfactory receptor activity"/>
    <property type="evidence" value="ECO:0007669"/>
    <property type="project" value="InterPro"/>
</dbReference>
<dbReference type="GO" id="GO:0005886">
    <property type="term" value="C:plasma membrane"/>
    <property type="evidence" value="ECO:0007669"/>
    <property type="project" value="UniProtKB-SubCell"/>
</dbReference>
<keyword evidence="4 11" id="KW-0812">Transmembrane</keyword>
<reference evidence="14" key="1">
    <citation type="thesis" date="2020" institute="ProQuest LLC" country="789 East Eisenhower Parkway, Ann Arbor, MI, USA">
        <title>Comparative Genomics and Chromosome Evolution.</title>
        <authorList>
            <person name="Mudd A.B."/>
        </authorList>
    </citation>
    <scope>NUCLEOTIDE SEQUENCE</scope>
    <source>
        <strain evidence="14">HN-11 Male</strain>
        <tissue evidence="14">Kidney and liver</tissue>
    </source>
</reference>
<dbReference type="InterPro" id="IPR017452">
    <property type="entry name" value="GPCR_Rhodpsn_7TM"/>
</dbReference>
<evidence type="ECO:0000259" key="13">
    <source>
        <dbReference type="PROSITE" id="PS50262"/>
    </source>
</evidence>
<feature type="domain" description="G-protein coupled receptors family 1 profile" evidence="13">
    <location>
        <begin position="1"/>
        <end position="241"/>
    </location>
</feature>
<keyword evidence="3 12" id="KW-0716">Sensory transduction</keyword>
<evidence type="ECO:0000256" key="12">
    <source>
        <dbReference type="RuleBase" id="RU363047"/>
    </source>
</evidence>
<comment type="subcellular location">
    <subcellularLocation>
        <location evidence="1 12">Cell membrane</location>
        <topology evidence="1 12">Multi-pass membrane protein</topology>
    </subcellularLocation>
</comment>
<comment type="caution">
    <text evidence="14">The sequence shown here is derived from an EMBL/GenBank/DDBJ whole genome shotgun (WGS) entry which is preliminary data.</text>
</comment>
<feature type="transmembrane region" description="Helical" evidence="12">
    <location>
        <begin position="91"/>
        <end position="112"/>
    </location>
</feature>
<keyword evidence="10 11" id="KW-0807">Transducer</keyword>
<dbReference type="FunFam" id="1.20.1070.10:FF:000015">
    <property type="entry name" value="Olfactory receptor"/>
    <property type="match status" value="1"/>
</dbReference>
<feature type="transmembrane region" description="Helical" evidence="12">
    <location>
        <begin position="12"/>
        <end position="33"/>
    </location>
</feature>
<evidence type="ECO:0000256" key="2">
    <source>
        <dbReference type="ARBA" id="ARBA00022475"/>
    </source>
</evidence>
<evidence type="ECO:0000313" key="15">
    <source>
        <dbReference type="Proteomes" id="UP000770717"/>
    </source>
</evidence>
<feature type="transmembrane region" description="Helical" evidence="12">
    <location>
        <begin position="148"/>
        <end position="172"/>
    </location>
</feature>
<dbReference type="GO" id="GO:0004930">
    <property type="term" value="F:G protein-coupled receptor activity"/>
    <property type="evidence" value="ECO:0007669"/>
    <property type="project" value="UniProtKB-KW"/>
</dbReference>
<evidence type="ECO:0000256" key="8">
    <source>
        <dbReference type="ARBA" id="ARBA00023136"/>
    </source>
</evidence>
<keyword evidence="7 11" id="KW-0297">G-protein coupled receptor</keyword>
<dbReference type="Pfam" id="PF13853">
    <property type="entry name" value="7tm_4"/>
    <property type="match status" value="1"/>
</dbReference>
<evidence type="ECO:0000256" key="5">
    <source>
        <dbReference type="ARBA" id="ARBA00022725"/>
    </source>
</evidence>
<evidence type="ECO:0000256" key="1">
    <source>
        <dbReference type="ARBA" id="ARBA00004651"/>
    </source>
</evidence>
<evidence type="ECO:0000256" key="6">
    <source>
        <dbReference type="ARBA" id="ARBA00022989"/>
    </source>
</evidence>
<dbReference type="AlphaFoldDB" id="A0A8J6EDI5"/>
<feature type="transmembrane region" description="Helical" evidence="12">
    <location>
        <begin position="224"/>
        <end position="243"/>
    </location>
</feature>
<feature type="transmembrane region" description="Helical" evidence="12">
    <location>
        <begin position="53"/>
        <end position="71"/>
    </location>
</feature>
<accession>A0A8J6EDI5</accession>
<dbReference type="EMBL" id="WNTK01001638">
    <property type="protein sequence ID" value="KAG9467069.1"/>
    <property type="molecule type" value="Genomic_DNA"/>
</dbReference>
<evidence type="ECO:0000256" key="7">
    <source>
        <dbReference type="ARBA" id="ARBA00023040"/>
    </source>
</evidence>
<name>A0A8J6EDI5_ELECQ</name>
<dbReference type="OrthoDB" id="5964498at2759"/>
<keyword evidence="6 12" id="KW-1133">Transmembrane helix</keyword>
<dbReference type="InterPro" id="IPR000725">
    <property type="entry name" value="Olfact_rcpt"/>
</dbReference>
<feature type="transmembrane region" description="Helical" evidence="12">
    <location>
        <begin position="193"/>
        <end position="212"/>
    </location>
</feature>
<gene>
    <name evidence="14" type="ORF">GDO78_015666</name>
</gene>
<dbReference type="CDD" id="cd13954">
    <property type="entry name" value="7tmA_OR"/>
    <property type="match status" value="1"/>
</dbReference>
<dbReference type="Gene3D" id="1.20.1070.10">
    <property type="entry name" value="Rhodopsin 7-helix transmembrane proteins"/>
    <property type="match status" value="1"/>
</dbReference>
<evidence type="ECO:0000313" key="14">
    <source>
        <dbReference type="EMBL" id="KAG9467069.1"/>
    </source>
</evidence>
<dbReference type="PROSITE" id="PS50262">
    <property type="entry name" value="G_PROTEIN_RECEP_F1_2"/>
    <property type="match status" value="1"/>
</dbReference>
<dbReference type="InterPro" id="IPR000276">
    <property type="entry name" value="GPCR_Rhodpsn"/>
</dbReference>
<evidence type="ECO:0000256" key="9">
    <source>
        <dbReference type="ARBA" id="ARBA00023170"/>
    </source>
</evidence>
<comment type="similarity">
    <text evidence="11">Belongs to the G-protein coupled receptor 1 family.</text>
</comment>
<protein>
    <recommendedName>
        <fullName evidence="12">Olfactory receptor</fullName>
    </recommendedName>
</protein>
<keyword evidence="15" id="KW-1185">Reference proteome</keyword>
<keyword evidence="9 11" id="KW-0675">Receptor</keyword>
<dbReference type="SUPFAM" id="SSF81321">
    <property type="entry name" value="Family A G protein-coupled receptor-like"/>
    <property type="match status" value="1"/>
</dbReference>
<proteinExistence type="inferred from homology"/>
<sequence length="261" mass="29656">MKTPGLHTPMYFFLSSLSVIDISFSCTIIPKILINTLSTDKSISFLECAIQMYIHMVLGAAESILLAVMAYDRFVAICMPLHYKTIMNNRFCFYLVAISWSVGFMNSFILVLPTLNLPFCGSNHVNHFFCEIPPFLLMSCVDTQVIEITIYISAAIIVVSAFCLTVISYVHIVSTILKIHSIKGRYKVFSTCASHLLVVTVYYGTIMFMYIRPHSTYYHTKDKVISLLYTAVTPMLNPFIYSIRNKEFKGSINNLHKQVCL</sequence>
<evidence type="ECO:0000256" key="10">
    <source>
        <dbReference type="ARBA" id="ARBA00023224"/>
    </source>
</evidence>
<keyword evidence="8 12" id="KW-0472">Membrane</keyword>